<dbReference type="EnsemblMetazoa" id="CJA30963.1">
    <property type="protein sequence ID" value="CJA30963.1"/>
    <property type="gene ID" value="WBGene00206810"/>
</dbReference>
<accession>A0A8R1IB90</accession>
<name>A0A8R1IB90_CAEJA</name>
<evidence type="ECO:0000313" key="2">
    <source>
        <dbReference type="Proteomes" id="UP000005237"/>
    </source>
</evidence>
<protein>
    <submittedName>
        <fullName evidence="1">Uncharacterized protein</fullName>
    </submittedName>
</protein>
<sequence>MLKSFHCAQCPIAENTDSPSGVITTNSPEPTTSFNLCNCAAVPRDFNIEQKLLNESDTNQYLQFGSDGIIVENRIYGDLCYEQILFPFNDNPYSEREPSFLIAYFKYENETVSRPYFEKLNRILLQFEQYTSFYCEPRSKLLKEDYNDDTVVSIGAVLYYL</sequence>
<dbReference type="Proteomes" id="UP000005237">
    <property type="component" value="Unassembled WGS sequence"/>
</dbReference>
<proteinExistence type="predicted"/>
<evidence type="ECO:0000313" key="1">
    <source>
        <dbReference type="EnsemblMetazoa" id="CJA30963.1"/>
    </source>
</evidence>
<reference evidence="1" key="2">
    <citation type="submission" date="2022-06" db="UniProtKB">
        <authorList>
            <consortium name="EnsemblMetazoa"/>
        </authorList>
    </citation>
    <scope>IDENTIFICATION</scope>
    <source>
        <strain evidence="1">DF5081</strain>
    </source>
</reference>
<reference evidence="2" key="1">
    <citation type="submission" date="2010-08" db="EMBL/GenBank/DDBJ databases">
        <authorList>
            <consortium name="Caenorhabditis japonica Sequencing Consortium"/>
            <person name="Wilson R.K."/>
        </authorList>
    </citation>
    <scope>NUCLEOTIDE SEQUENCE [LARGE SCALE GENOMIC DNA]</scope>
    <source>
        <strain evidence="2">DF5081</strain>
    </source>
</reference>
<keyword evidence="2" id="KW-1185">Reference proteome</keyword>
<dbReference type="AlphaFoldDB" id="A0A8R1IB90"/>
<organism evidence="1 2">
    <name type="scientific">Caenorhabditis japonica</name>
    <dbReference type="NCBI Taxonomy" id="281687"/>
    <lineage>
        <taxon>Eukaryota</taxon>
        <taxon>Metazoa</taxon>
        <taxon>Ecdysozoa</taxon>
        <taxon>Nematoda</taxon>
        <taxon>Chromadorea</taxon>
        <taxon>Rhabditida</taxon>
        <taxon>Rhabditina</taxon>
        <taxon>Rhabditomorpha</taxon>
        <taxon>Rhabditoidea</taxon>
        <taxon>Rhabditidae</taxon>
        <taxon>Peloderinae</taxon>
        <taxon>Caenorhabditis</taxon>
    </lineage>
</organism>